<organism evidence="1 2">
    <name type="scientific">Taxus chinensis</name>
    <name type="common">Chinese yew</name>
    <name type="synonym">Taxus wallichiana var. chinensis</name>
    <dbReference type="NCBI Taxonomy" id="29808"/>
    <lineage>
        <taxon>Eukaryota</taxon>
        <taxon>Viridiplantae</taxon>
        <taxon>Streptophyta</taxon>
        <taxon>Embryophyta</taxon>
        <taxon>Tracheophyta</taxon>
        <taxon>Spermatophyta</taxon>
        <taxon>Pinopsida</taxon>
        <taxon>Pinidae</taxon>
        <taxon>Conifers II</taxon>
        <taxon>Cupressales</taxon>
        <taxon>Taxaceae</taxon>
        <taxon>Taxus</taxon>
    </lineage>
</organism>
<protein>
    <submittedName>
        <fullName evidence="1">Uncharacterized protein</fullName>
    </submittedName>
</protein>
<gene>
    <name evidence="1" type="ORF">KI387_004818</name>
</gene>
<sequence>TSNVTSNIVNVHVHDVISQDEFKIVYHTLPTYDNVYNKYNDKAHDSSPTTSLYVDDSLDELLLCENMFDSGVGYASDHELVINDALSLLTIECEFGTPFYSPFEIVAHNDTPLIIYFTSPSSISIDCPCYSSPLPPLSSSSIDDITLITTIDSTSRISIDIPCSYPIPPLYSSSTDVIPLITTAYSTTSISIDIPFSSLLPPLSFSSTTMIHDASTIHINISPSNSNISIDIP</sequence>
<dbReference type="AlphaFoldDB" id="A0AA38GMQ1"/>
<dbReference type="Proteomes" id="UP000824469">
    <property type="component" value="Unassembled WGS sequence"/>
</dbReference>
<keyword evidence="2" id="KW-1185">Reference proteome</keyword>
<evidence type="ECO:0000313" key="2">
    <source>
        <dbReference type="Proteomes" id="UP000824469"/>
    </source>
</evidence>
<proteinExistence type="predicted"/>
<feature type="non-terminal residue" evidence="1">
    <location>
        <position position="233"/>
    </location>
</feature>
<evidence type="ECO:0000313" key="1">
    <source>
        <dbReference type="EMBL" id="KAH9324640.1"/>
    </source>
</evidence>
<reference evidence="1 2" key="1">
    <citation type="journal article" date="2021" name="Nat. Plants">
        <title>The Taxus genome provides insights into paclitaxel biosynthesis.</title>
        <authorList>
            <person name="Xiong X."/>
            <person name="Gou J."/>
            <person name="Liao Q."/>
            <person name="Li Y."/>
            <person name="Zhou Q."/>
            <person name="Bi G."/>
            <person name="Li C."/>
            <person name="Du R."/>
            <person name="Wang X."/>
            <person name="Sun T."/>
            <person name="Guo L."/>
            <person name="Liang H."/>
            <person name="Lu P."/>
            <person name="Wu Y."/>
            <person name="Zhang Z."/>
            <person name="Ro D.K."/>
            <person name="Shang Y."/>
            <person name="Huang S."/>
            <person name="Yan J."/>
        </authorList>
    </citation>
    <scope>NUCLEOTIDE SEQUENCE [LARGE SCALE GENOMIC DNA]</scope>
    <source>
        <strain evidence="1">Ta-2019</strain>
    </source>
</reference>
<comment type="caution">
    <text evidence="1">The sequence shown here is derived from an EMBL/GenBank/DDBJ whole genome shotgun (WGS) entry which is preliminary data.</text>
</comment>
<dbReference type="EMBL" id="JAHRHJ020000002">
    <property type="protein sequence ID" value="KAH9324640.1"/>
    <property type="molecule type" value="Genomic_DNA"/>
</dbReference>
<accession>A0AA38GMQ1</accession>
<feature type="non-terminal residue" evidence="1">
    <location>
        <position position="1"/>
    </location>
</feature>
<name>A0AA38GMQ1_TAXCH</name>